<gene>
    <name evidence="1" type="ORF">SDC9_140695</name>
</gene>
<evidence type="ECO:0000313" key="1">
    <source>
        <dbReference type="EMBL" id="MPM93556.1"/>
    </source>
</evidence>
<proteinExistence type="predicted"/>
<evidence type="ECO:0008006" key="2">
    <source>
        <dbReference type="Google" id="ProtNLM"/>
    </source>
</evidence>
<reference evidence="1" key="1">
    <citation type="submission" date="2019-08" db="EMBL/GenBank/DDBJ databases">
        <authorList>
            <person name="Kucharzyk K."/>
            <person name="Murdoch R.W."/>
            <person name="Higgins S."/>
            <person name="Loffler F."/>
        </authorList>
    </citation>
    <scope>NUCLEOTIDE SEQUENCE</scope>
</reference>
<comment type="caution">
    <text evidence="1">The sequence shown here is derived from an EMBL/GenBank/DDBJ whole genome shotgun (WGS) entry which is preliminary data.</text>
</comment>
<dbReference type="EMBL" id="VSSQ01040339">
    <property type="protein sequence ID" value="MPM93556.1"/>
    <property type="molecule type" value="Genomic_DNA"/>
</dbReference>
<protein>
    <recommendedName>
        <fullName evidence="2">PAC domain-containing protein</fullName>
    </recommendedName>
</protein>
<organism evidence="1">
    <name type="scientific">bioreactor metagenome</name>
    <dbReference type="NCBI Taxonomy" id="1076179"/>
    <lineage>
        <taxon>unclassified sequences</taxon>
        <taxon>metagenomes</taxon>
        <taxon>ecological metagenomes</taxon>
    </lineage>
</organism>
<accession>A0A645DW47</accession>
<dbReference type="AlphaFoldDB" id="A0A645DW47"/>
<name>A0A645DW47_9ZZZZ</name>
<sequence length="105" mass="11922">MSNQGQKVVGKRVEYPEYNLVTEQMIIPVPEHGLVIVAISDVTEQEKRAKDWEQMKEETVEKATDIINKQMHVAQEIAGLLGETTAETKSALLELMWLLKGKEEK</sequence>